<keyword evidence="14 18" id="KW-0408">Iron</keyword>
<dbReference type="GO" id="GO:0017004">
    <property type="term" value="P:cytochrome complex assembly"/>
    <property type="evidence" value="ECO:0007669"/>
    <property type="project" value="TreeGrafter"/>
</dbReference>
<organism evidence="20 21">
    <name type="scientific">Halospina denitrificans</name>
    <dbReference type="NCBI Taxonomy" id="332522"/>
    <lineage>
        <taxon>Bacteria</taxon>
        <taxon>Pseudomonadati</taxon>
        <taxon>Pseudomonadota</taxon>
        <taxon>Gammaproteobacteria</taxon>
        <taxon>Halospina</taxon>
    </lineage>
</organism>
<evidence type="ECO:0000256" key="3">
    <source>
        <dbReference type="ARBA" id="ARBA00005163"/>
    </source>
</evidence>
<dbReference type="GO" id="GO:0005886">
    <property type="term" value="C:plasma membrane"/>
    <property type="evidence" value="ECO:0007669"/>
    <property type="project" value="UniProtKB-SubCell"/>
</dbReference>
<evidence type="ECO:0000256" key="12">
    <source>
        <dbReference type="ARBA" id="ARBA00022982"/>
    </source>
</evidence>
<dbReference type="InterPro" id="IPR014312">
    <property type="entry name" value="Succ_DH_anchor"/>
</dbReference>
<keyword evidence="15 16" id="KW-0472">Membrane</keyword>
<sequence length="115" mass="12979">MVTSVTNLGRTGAFDWLMQRVSAVVLGVYTLFLAGYLLASPDLDYAQWAGLFDQMWMRIFSLLALISLGLHAWVGLWTITTDYIKPTALRFLIQAVCGLIMFVYLVWGVEILWGL</sequence>
<evidence type="ECO:0000256" key="15">
    <source>
        <dbReference type="ARBA" id="ARBA00023136"/>
    </source>
</evidence>
<dbReference type="OrthoDB" id="5612767at2"/>
<dbReference type="PANTHER" id="PTHR38689">
    <property type="entry name" value="SUCCINATE DEHYDROGENASE HYDROPHOBIC MEMBRANE ANCHOR SUBUNIT"/>
    <property type="match status" value="1"/>
</dbReference>
<keyword evidence="9 18" id="KW-0349">Heme</keyword>
<accession>A0A4R7JTJ2</accession>
<feature type="binding site" description="axial binding residue" evidence="18">
    <location>
        <position position="71"/>
    </location>
    <ligand>
        <name>heme</name>
        <dbReference type="ChEBI" id="CHEBI:30413"/>
        <note>ligand shared with second transmembrane subunit</note>
    </ligand>
    <ligandPart>
        <name>Fe</name>
        <dbReference type="ChEBI" id="CHEBI:18248"/>
    </ligandPart>
</feature>
<dbReference type="GO" id="GO:0046872">
    <property type="term" value="F:metal ion binding"/>
    <property type="evidence" value="ECO:0007669"/>
    <property type="project" value="UniProtKB-KW"/>
</dbReference>
<feature type="transmembrane region" description="Helical" evidence="19">
    <location>
        <begin position="91"/>
        <end position="113"/>
    </location>
</feature>
<dbReference type="InterPro" id="IPR034804">
    <property type="entry name" value="SQR/QFR_C/D"/>
</dbReference>
<dbReference type="Gene3D" id="1.20.1300.10">
    <property type="entry name" value="Fumarate reductase/succinate dehydrogenase, transmembrane subunit"/>
    <property type="match status" value="1"/>
</dbReference>
<dbReference type="UniPathway" id="UPA00223"/>
<evidence type="ECO:0000313" key="20">
    <source>
        <dbReference type="EMBL" id="TDT41610.1"/>
    </source>
</evidence>
<feature type="transmembrane region" description="Helical" evidence="19">
    <location>
        <begin position="21"/>
        <end position="39"/>
    </location>
</feature>
<evidence type="ECO:0000256" key="2">
    <source>
        <dbReference type="ARBA" id="ARBA00004429"/>
    </source>
</evidence>
<name>A0A4R7JTJ2_9GAMM</name>
<dbReference type="PIRSF" id="PIRSF000169">
    <property type="entry name" value="SDH_D"/>
    <property type="match status" value="1"/>
</dbReference>
<proteinExistence type="predicted"/>
<dbReference type="PANTHER" id="PTHR38689:SF1">
    <property type="entry name" value="SUCCINATE DEHYDROGENASE HYDROPHOBIC MEMBRANE ANCHOR SUBUNIT"/>
    <property type="match status" value="1"/>
</dbReference>
<evidence type="ECO:0000256" key="7">
    <source>
        <dbReference type="ARBA" id="ARBA00022519"/>
    </source>
</evidence>
<keyword evidence="11 18" id="KW-0479">Metal-binding</keyword>
<feature type="binding site" evidence="17">
    <location>
        <position position="83"/>
    </location>
    <ligand>
        <name>a ubiquinone</name>
        <dbReference type="ChEBI" id="CHEBI:16389"/>
    </ligand>
</feature>
<keyword evidence="10 19" id="KW-0812">Transmembrane</keyword>
<keyword evidence="21" id="KW-1185">Reference proteome</keyword>
<dbReference type="Pfam" id="PF01127">
    <property type="entry name" value="Sdh_cyt"/>
    <property type="match status" value="1"/>
</dbReference>
<gene>
    <name evidence="20" type="ORF">DES49_1709</name>
</gene>
<evidence type="ECO:0000256" key="5">
    <source>
        <dbReference type="ARBA" id="ARBA00022448"/>
    </source>
</evidence>
<comment type="pathway">
    <text evidence="3 16">Carbohydrate metabolism; tricarboxylic acid cycle.</text>
</comment>
<keyword evidence="12 16" id="KW-0249">Electron transport</keyword>
<dbReference type="EMBL" id="SOAX01000003">
    <property type="protein sequence ID" value="TDT41610.1"/>
    <property type="molecule type" value="Genomic_DNA"/>
</dbReference>
<dbReference type="GO" id="GO:0009055">
    <property type="term" value="F:electron transfer activity"/>
    <property type="evidence" value="ECO:0007669"/>
    <property type="project" value="TreeGrafter"/>
</dbReference>
<evidence type="ECO:0000256" key="9">
    <source>
        <dbReference type="ARBA" id="ARBA00022617"/>
    </source>
</evidence>
<protein>
    <recommendedName>
        <fullName evidence="4 16">Succinate dehydrogenase hydrophobic membrane anchor subunit</fullName>
    </recommendedName>
</protein>
<keyword evidence="13 19" id="KW-1133">Transmembrane helix</keyword>
<keyword evidence="5 16" id="KW-0813">Transport</keyword>
<dbReference type="InterPro" id="IPR000701">
    <property type="entry name" value="SuccDH_FuR_B_TM-su"/>
</dbReference>
<dbReference type="SUPFAM" id="SSF81343">
    <property type="entry name" value="Fumarate reductase respiratory complex transmembrane subunits"/>
    <property type="match status" value="1"/>
</dbReference>
<keyword evidence="7 16" id="KW-0997">Cell inner membrane</keyword>
<dbReference type="GO" id="GO:0020037">
    <property type="term" value="F:heme binding"/>
    <property type="evidence" value="ECO:0007669"/>
    <property type="project" value="InterPro"/>
</dbReference>
<evidence type="ECO:0000256" key="19">
    <source>
        <dbReference type="SAM" id="Phobius"/>
    </source>
</evidence>
<evidence type="ECO:0000256" key="8">
    <source>
        <dbReference type="ARBA" id="ARBA00022532"/>
    </source>
</evidence>
<dbReference type="NCBIfam" id="TIGR02968">
    <property type="entry name" value="succ_dehyd_anc"/>
    <property type="match status" value="1"/>
</dbReference>
<dbReference type="CDD" id="cd03494">
    <property type="entry name" value="SQR_TypeC_SdhD"/>
    <property type="match status" value="1"/>
</dbReference>
<keyword evidence="6 16" id="KW-1003">Cell membrane</keyword>
<evidence type="ECO:0000256" key="6">
    <source>
        <dbReference type="ARBA" id="ARBA00022475"/>
    </source>
</evidence>
<evidence type="ECO:0000256" key="4">
    <source>
        <dbReference type="ARBA" id="ARBA00019425"/>
    </source>
</evidence>
<evidence type="ECO:0000256" key="10">
    <source>
        <dbReference type="ARBA" id="ARBA00022692"/>
    </source>
</evidence>
<keyword evidence="8 16" id="KW-0816">Tricarboxylic acid cycle</keyword>
<comment type="subcellular location">
    <subcellularLocation>
        <location evidence="2 16">Cell inner membrane</location>
        <topology evidence="2 16">Multi-pass membrane protein</topology>
    </subcellularLocation>
</comment>
<dbReference type="RefSeq" id="WP_133735966.1">
    <property type="nucleotide sequence ID" value="NZ_SOAX01000003.1"/>
</dbReference>
<dbReference type="GO" id="GO:0006099">
    <property type="term" value="P:tricarboxylic acid cycle"/>
    <property type="evidence" value="ECO:0007669"/>
    <property type="project" value="UniProtKB-UniRule"/>
</dbReference>
<reference evidence="20 21" key="1">
    <citation type="submission" date="2019-03" db="EMBL/GenBank/DDBJ databases">
        <title>Genomic Encyclopedia of Type Strains, Phase IV (KMG-IV): sequencing the most valuable type-strain genomes for metagenomic binning, comparative biology and taxonomic classification.</title>
        <authorList>
            <person name="Goeker M."/>
        </authorList>
    </citation>
    <scope>NUCLEOTIDE SEQUENCE [LARGE SCALE GENOMIC DNA]</scope>
    <source>
        <strain evidence="20 21">DSM 15505</strain>
    </source>
</reference>
<evidence type="ECO:0000313" key="21">
    <source>
        <dbReference type="Proteomes" id="UP000295830"/>
    </source>
</evidence>
<comment type="function">
    <text evidence="1 16">Membrane-anchoring subunit of succinate dehydrogenase (SDH).</text>
</comment>
<evidence type="ECO:0000256" key="16">
    <source>
        <dbReference type="PIRNR" id="PIRNR000169"/>
    </source>
</evidence>
<comment type="caution">
    <text evidence="20">The sequence shown here is derived from an EMBL/GenBank/DDBJ whole genome shotgun (WGS) entry which is preliminary data.</text>
</comment>
<dbReference type="AlphaFoldDB" id="A0A4R7JTJ2"/>
<evidence type="ECO:0000256" key="14">
    <source>
        <dbReference type="ARBA" id="ARBA00023004"/>
    </source>
</evidence>
<feature type="transmembrane region" description="Helical" evidence="19">
    <location>
        <begin position="59"/>
        <end position="79"/>
    </location>
</feature>
<evidence type="ECO:0000256" key="13">
    <source>
        <dbReference type="ARBA" id="ARBA00022989"/>
    </source>
</evidence>
<evidence type="ECO:0000256" key="1">
    <source>
        <dbReference type="ARBA" id="ARBA00004050"/>
    </source>
</evidence>
<comment type="cofactor">
    <cofactor evidence="18">
        <name>heme</name>
        <dbReference type="ChEBI" id="CHEBI:30413"/>
    </cofactor>
    <text evidence="18">The heme is bound between the two transmembrane subunits.</text>
</comment>
<dbReference type="Proteomes" id="UP000295830">
    <property type="component" value="Unassembled WGS sequence"/>
</dbReference>
<evidence type="ECO:0000256" key="18">
    <source>
        <dbReference type="PIRSR" id="PIRSR000169-2"/>
    </source>
</evidence>
<evidence type="ECO:0000256" key="11">
    <source>
        <dbReference type="ARBA" id="ARBA00022723"/>
    </source>
</evidence>
<evidence type="ECO:0000256" key="17">
    <source>
        <dbReference type="PIRSR" id="PIRSR000169-1"/>
    </source>
</evidence>